<evidence type="ECO:0000256" key="1">
    <source>
        <dbReference type="SAM" id="MobiDB-lite"/>
    </source>
</evidence>
<evidence type="ECO:0000313" key="3">
    <source>
        <dbReference type="EMBL" id="MBB1061316.1"/>
    </source>
</evidence>
<comment type="caution">
    <text evidence="3">The sequence shown here is derived from an EMBL/GenBank/DDBJ whole genome shotgun (WGS) entry which is preliminary data.</text>
</comment>
<accession>A0A7W3TMZ9</accession>
<dbReference type="AlphaFoldDB" id="A0A7W3TMZ9"/>
<feature type="region of interest" description="Disordered" evidence="1">
    <location>
        <begin position="169"/>
        <end position="194"/>
    </location>
</feature>
<gene>
    <name evidence="3" type="ORF">H4F98_12125</name>
</gene>
<organism evidence="3 4">
    <name type="scientific">Marilutibacter spongiae</name>
    <dbReference type="NCBI Taxonomy" id="2025720"/>
    <lineage>
        <taxon>Bacteria</taxon>
        <taxon>Pseudomonadati</taxon>
        <taxon>Pseudomonadota</taxon>
        <taxon>Gammaproteobacteria</taxon>
        <taxon>Lysobacterales</taxon>
        <taxon>Lysobacteraceae</taxon>
        <taxon>Marilutibacter</taxon>
    </lineage>
</organism>
<feature type="compositionally biased region" description="Basic and acidic residues" evidence="1">
    <location>
        <begin position="172"/>
        <end position="183"/>
    </location>
</feature>
<dbReference type="EMBL" id="JACHTF010000013">
    <property type="protein sequence ID" value="MBB1061316.1"/>
    <property type="molecule type" value="Genomic_DNA"/>
</dbReference>
<dbReference type="Pfam" id="PF13511">
    <property type="entry name" value="DUF4124"/>
    <property type="match status" value="1"/>
</dbReference>
<dbReference type="RefSeq" id="WP_182688031.1">
    <property type="nucleotide sequence ID" value="NZ_JACHTF010000013.1"/>
</dbReference>
<dbReference type="Proteomes" id="UP000523196">
    <property type="component" value="Unassembled WGS sequence"/>
</dbReference>
<feature type="compositionally biased region" description="Pro residues" evidence="1">
    <location>
        <begin position="122"/>
        <end position="134"/>
    </location>
</feature>
<protein>
    <submittedName>
        <fullName evidence="3">DUF4124 domain-containing protein</fullName>
    </submittedName>
</protein>
<feature type="region of interest" description="Disordered" evidence="1">
    <location>
        <begin position="103"/>
        <end position="135"/>
    </location>
</feature>
<evidence type="ECO:0000259" key="2">
    <source>
        <dbReference type="Pfam" id="PF13511"/>
    </source>
</evidence>
<proteinExistence type="predicted"/>
<reference evidence="3 4" key="1">
    <citation type="submission" date="2020-08" db="EMBL/GenBank/DDBJ databases">
        <authorList>
            <person name="Xu S."/>
            <person name="Li A."/>
        </authorList>
    </citation>
    <scope>NUCLEOTIDE SEQUENCE [LARGE SCALE GENOMIC DNA]</scope>
    <source>
        <strain evidence="3 4">119BY6-57</strain>
    </source>
</reference>
<dbReference type="InterPro" id="IPR025392">
    <property type="entry name" value="DUF4124"/>
</dbReference>
<keyword evidence="4" id="KW-1185">Reference proteome</keyword>
<sequence length="294" mass="30570">MPRCPSLDAPGGARHSLFQRATRPLILAGLASAVGVAMFATGPTQAQTTLYRCTDAGGNLTIQSAPCPAGTDERKQVVNDLPSAPPVAPRPASTLPEPEWQIAPEPAAAPPAPSAVLAPKEAPAPDPAAMPTPGQPIVRAIPLETRSDGIGVGGESISDFQLLDSGTPLAERAPDADADAHEADGDEATPLPPLYDCRTWDNDRYFGDLAEPPPRCAPLQTVGIGGNPGIGAGSACEMRDDSCSAVPDDGLCDAWLHRLRDEQAKLVFARSDDPAATRAEVGRIEGLIRASRCR</sequence>
<name>A0A7W3TMZ9_9GAMM</name>
<feature type="domain" description="DUF4124" evidence="2">
    <location>
        <begin position="38"/>
        <end position="92"/>
    </location>
</feature>
<evidence type="ECO:0000313" key="4">
    <source>
        <dbReference type="Proteomes" id="UP000523196"/>
    </source>
</evidence>